<proteinExistence type="predicted"/>
<dbReference type="RefSeq" id="WP_012828719.1">
    <property type="nucleotide sequence ID" value="NC_013440.1"/>
</dbReference>
<dbReference type="EMBL" id="CP001804">
    <property type="protein sequence ID" value="ACY16120.1"/>
    <property type="molecule type" value="Genomic_DNA"/>
</dbReference>
<keyword evidence="4" id="KW-1185">Reference proteome</keyword>
<dbReference type="Pfam" id="PF13699">
    <property type="entry name" value="eCIS_core"/>
    <property type="match status" value="1"/>
</dbReference>
<dbReference type="STRING" id="502025.Hoch_3618"/>
<gene>
    <name evidence="3" type="ordered locus">Hoch_3618</name>
</gene>
<dbReference type="InterPro" id="IPR025295">
    <property type="entry name" value="eCIS_core_dom"/>
</dbReference>
<protein>
    <recommendedName>
        <fullName evidence="2">eCIS core domain-containing protein</fullName>
    </recommendedName>
</protein>
<dbReference type="Proteomes" id="UP000001880">
    <property type="component" value="Chromosome"/>
</dbReference>
<dbReference type="OrthoDB" id="5400814at2"/>
<feature type="domain" description="eCIS core" evidence="2">
    <location>
        <begin position="63"/>
        <end position="141"/>
    </location>
</feature>
<evidence type="ECO:0000256" key="1">
    <source>
        <dbReference type="SAM" id="MobiDB-lite"/>
    </source>
</evidence>
<organism evidence="3 4">
    <name type="scientific">Haliangium ochraceum (strain DSM 14365 / JCM 11303 / SMP-2)</name>
    <dbReference type="NCBI Taxonomy" id="502025"/>
    <lineage>
        <taxon>Bacteria</taxon>
        <taxon>Pseudomonadati</taxon>
        <taxon>Myxococcota</taxon>
        <taxon>Polyangia</taxon>
        <taxon>Haliangiales</taxon>
        <taxon>Kofleriaceae</taxon>
        <taxon>Haliangium</taxon>
    </lineage>
</organism>
<evidence type="ECO:0000259" key="2">
    <source>
        <dbReference type="Pfam" id="PF13699"/>
    </source>
</evidence>
<reference evidence="3 4" key="1">
    <citation type="journal article" date="2010" name="Stand. Genomic Sci.">
        <title>Complete genome sequence of Haliangium ochraceum type strain (SMP-2).</title>
        <authorList>
            <consortium name="US DOE Joint Genome Institute (JGI-PGF)"/>
            <person name="Ivanova N."/>
            <person name="Daum C."/>
            <person name="Lang E."/>
            <person name="Abt B."/>
            <person name="Kopitz M."/>
            <person name="Saunders E."/>
            <person name="Lapidus A."/>
            <person name="Lucas S."/>
            <person name="Glavina Del Rio T."/>
            <person name="Nolan M."/>
            <person name="Tice H."/>
            <person name="Copeland A."/>
            <person name="Cheng J.F."/>
            <person name="Chen F."/>
            <person name="Bruce D."/>
            <person name="Goodwin L."/>
            <person name="Pitluck S."/>
            <person name="Mavromatis K."/>
            <person name="Pati A."/>
            <person name="Mikhailova N."/>
            <person name="Chen A."/>
            <person name="Palaniappan K."/>
            <person name="Land M."/>
            <person name="Hauser L."/>
            <person name="Chang Y.J."/>
            <person name="Jeffries C.D."/>
            <person name="Detter J.C."/>
            <person name="Brettin T."/>
            <person name="Rohde M."/>
            <person name="Goker M."/>
            <person name="Bristow J."/>
            <person name="Markowitz V."/>
            <person name="Eisen J.A."/>
            <person name="Hugenholtz P."/>
            <person name="Kyrpides N.C."/>
            <person name="Klenk H.P."/>
        </authorList>
    </citation>
    <scope>NUCLEOTIDE SEQUENCE [LARGE SCALE GENOMIC DNA]</scope>
    <source>
        <strain evidence="4">DSM 14365 / CIP 107738 / JCM 11303 / AJ 13395 / SMP-2</strain>
    </source>
</reference>
<name>D0LX78_HALO1</name>
<feature type="compositionally biased region" description="Acidic residues" evidence="1">
    <location>
        <begin position="160"/>
        <end position="171"/>
    </location>
</feature>
<dbReference type="KEGG" id="hoh:Hoch_3618"/>
<evidence type="ECO:0000313" key="3">
    <source>
        <dbReference type="EMBL" id="ACY16120.1"/>
    </source>
</evidence>
<dbReference type="HOGENOM" id="CLU_1243887_0_0_7"/>
<accession>D0LX78</accession>
<sequence length="222" mass="24533">MADRPEFDPENLTEEELRAHLDAEAAAQAEQAGGDLSEELVRKWDPERVLRMVSTRAGRGERLDESTRRRYERRLGADLGDVRIYSGPFAEEVTRAHSADAVTIGTTGMILMSGSPSKSMTGAAGRALLAHELTHVAQEQRSVHRKAAFGEAAPLATEEHEAEAEEVEAEEMAGGADDPGEGESAEERIARLNELVRKRVLDMFAEDERVRRMRNGPSSWRP</sequence>
<dbReference type="AlphaFoldDB" id="D0LX78"/>
<feature type="region of interest" description="Disordered" evidence="1">
    <location>
        <begin position="153"/>
        <end position="188"/>
    </location>
</feature>
<evidence type="ECO:0000313" key="4">
    <source>
        <dbReference type="Proteomes" id="UP000001880"/>
    </source>
</evidence>